<protein>
    <submittedName>
        <fullName evidence="1">Uncharacterized protein</fullName>
    </submittedName>
</protein>
<comment type="caution">
    <text evidence="1">The sequence shown here is derived from an EMBL/GenBank/DDBJ whole genome shotgun (WGS) entry which is preliminary data.</text>
</comment>
<dbReference type="Proteomes" id="UP000827872">
    <property type="component" value="Linkage Group LG01"/>
</dbReference>
<gene>
    <name evidence="1" type="ORF">K3G42_004260</name>
</gene>
<evidence type="ECO:0000313" key="2">
    <source>
        <dbReference type="Proteomes" id="UP000827872"/>
    </source>
</evidence>
<organism evidence="1 2">
    <name type="scientific">Sphaerodactylus townsendi</name>
    <dbReference type="NCBI Taxonomy" id="933632"/>
    <lineage>
        <taxon>Eukaryota</taxon>
        <taxon>Metazoa</taxon>
        <taxon>Chordata</taxon>
        <taxon>Craniata</taxon>
        <taxon>Vertebrata</taxon>
        <taxon>Euteleostomi</taxon>
        <taxon>Lepidosauria</taxon>
        <taxon>Squamata</taxon>
        <taxon>Bifurcata</taxon>
        <taxon>Gekkota</taxon>
        <taxon>Sphaerodactylidae</taxon>
        <taxon>Sphaerodactylus</taxon>
    </lineage>
</organism>
<reference evidence="1" key="1">
    <citation type="submission" date="2021-08" db="EMBL/GenBank/DDBJ databases">
        <title>The first chromosome-level gecko genome reveals the dynamic sex chromosomes of Neotropical dwarf geckos (Sphaerodactylidae: Sphaerodactylus).</title>
        <authorList>
            <person name="Pinto B.J."/>
            <person name="Keating S.E."/>
            <person name="Gamble T."/>
        </authorList>
    </citation>
    <scope>NUCLEOTIDE SEQUENCE</scope>
    <source>
        <strain evidence="1">TG3544</strain>
    </source>
</reference>
<sequence length="324" mass="35985">MAIDWKRAGDGVLAPATLKATFNNQFAELNKKLESLKDKKSKIYVGNLPFDVTEVEIAVLFRDFNLKTVKVRQNSTRSFAFVELASPELALSAIQKLNGIVMKGQRLIVAEEKNPDPKKNPLEMPDLEPVFNGLSVVSNALVPKSDVQAVPPPKKKSLYAVPLEMRSSFLVQMLRDCFVVLDWLGSICKISGEAALLVTDTVPQTPYFWAIHLTEESHRDMQRLFSILAEVESQMPFLPKQEVQRGTRCMAECIVGEEGTAWNSLQATTTLSEFSGAKLHGCPAPYSLLITPFFPWFHPAPPRGVLLLGPKTLLSCPARQFGSR</sequence>
<keyword evidence="2" id="KW-1185">Reference proteome</keyword>
<accession>A0ACB8G8L6</accession>
<dbReference type="EMBL" id="CM037614">
    <property type="protein sequence ID" value="KAH8015465.1"/>
    <property type="molecule type" value="Genomic_DNA"/>
</dbReference>
<name>A0ACB8G8L6_9SAUR</name>
<proteinExistence type="predicted"/>
<evidence type="ECO:0000313" key="1">
    <source>
        <dbReference type="EMBL" id="KAH8015465.1"/>
    </source>
</evidence>